<dbReference type="OrthoDB" id="415015at2759"/>
<dbReference type="EMBL" id="CAKKNE010000003">
    <property type="protein sequence ID" value="CAH0372808.1"/>
    <property type="molecule type" value="Genomic_DNA"/>
</dbReference>
<dbReference type="InterPro" id="IPR027417">
    <property type="entry name" value="P-loop_NTPase"/>
</dbReference>
<feature type="compositionally biased region" description="Basic and acidic residues" evidence="1">
    <location>
        <begin position="78"/>
        <end position="87"/>
    </location>
</feature>
<accession>A0A8J2SHP4</accession>
<evidence type="ECO:0000313" key="4">
    <source>
        <dbReference type="EMBL" id="CAH0372808.1"/>
    </source>
</evidence>
<name>A0A8J2SHP4_9STRA</name>
<feature type="domain" description="G" evidence="3">
    <location>
        <begin position="269"/>
        <end position="362"/>
    </location>
</feature>
<feature type="chain" id="PRO_5035166641" description="G domain-containing protein" evidence="2">
    <location>
        <begin position="18"/>
        <end position="443"/>
    </location>
</feature>
<dbReference type="Proteomes" id="UP000789595">
    <property type="component" value="Unassembled WGS sequence"/>
</dbReference>
<comment type="caution">
    <text evidence="4">The sequence shown here is derived from an EMBL/GenBank/DDBJ whole genome shotgun (WGS) entry which is preliminary data.</text>
</comment>
<dbReference type="SUPFAM" id="SSF52540">
    <property type="entry name" value="P-loop containing nucleoside triphosphate hydrolases"/>
    <property type="match status" value="1"/>
</dbReference>
<dbReference type="Pfam" id="PF01926">
    <property type="entry name" value="MMR_HSR1"/>
    <property type="match status" value="1"/>
</dbReference>
<reference evidence="4" key="1">
    <citation type="submission" date="2021-11" db="EMBL/GenBank/DDBJ databases">
        <authorList>
            <consortium name="Genoscope - CEA"/>
            <person name="William W."/>
        </authorList>
    </citation>
    <scope>NUCLEOTIDE SEQUENCE</scope>
</reference>
<evidence type="ECO:0000259" key="3">
    <source>
        <dbReference type="Pfam" id="PF01926"/>
    </source>
</evidence>
<keyword evidence="5" id="KW-1185">Reference proteome</keyword>
<gene>
    <name evidence="4" type="ORF">PECAL_3P28540</name>
</gene>
<dbReference type="InterPro" id="IPR006073">
    <property type="entry name" value="GTP-bd"/>
</dbReference>
<dbReference type="GO" id="GO:0005525">
    <property type="term" value="F:GTP binding"/>
    <property type="evidence" value="ECO:0007669"/>
    <property type="project" value="InterPro"/>
</dbReference>
<evidence type="ECO:0000256" key="1">
    <source>
        <dbReference type="SAM" id="MobiDB-lite"/>
    </source>
</evidence>
<dbReference type="PANTHER" id="PTHR45759">
    <property type="entry name" value="NUCLEOLAR GTP-BINDING PROTEIN 1"/>
    <property type="match status" value="1"/>
</dbReference>
<feature type="region of interest" description="Disordered" evidence="1">
    <location>
        <begin position="39"/>
        <end position="95"/>
    </location>
</feature>
<dbReference type="PRINTS" id="PR00326">
    <property type="entry name" value="GTP1OBG"/>
</dbReference>
<protein>
    <recommendedName>
        <fullName evidence="3">G domain-containing protein</fullName>
    </recommendedName>
</protein>
<dbReference type="AlphaFoldDB" id="A0A8J2SHP4"/>
<dbReference type="Gene3D" id="3.40.50.300">
    <property type="entry name" value="P-loop containing nucleotide triphosphate hydrolases"/>
    <property type="match status" value="1"/>
</dbReference>
<evidence type="ECO:0000256" key="2">
    <source>
        <dbReference type="SAM" id="SignalP"/>
    </source>
</evidence>
<organism evidence="4 5">
    <name type="scientific">Pelagomonas calceolata</name>
    <dbReference type="NCBI Taxonomy" id="35677"/>
    <lineage>
        <taxon>Eukaryota</taxon>
        <taxon>Sar</taxon>
        <taxon>Stramenopiles</taxon>
        <taxon>Ochrophyta</taxon>
        <taxon>Pelagophyceae</taxon>
        <taxon>Pelagomonadales</taxon>
        <taxon>Pelagomonadaceae</taxon>
        <taxon>Pelagomonas</taxon>
    </lineage>
</organism>
<dbReference type="Gene3D" id="1.20.120.1190">
    <property type="match status" value="1"/>
</dbReference>
<keyword evidence="2" id="KW-0732">Signal</keyword>
<sequence>MIMRLGLTLSVLRTARALQQLTRHGSRPALRRGAVVAAEPPARPRARAPRATGKLRQLPHAPKADELLRRAASRAAKVPRDAAEPNARRRAAKQAAARADAMGQAVSVPLRQVLDAHAPEALRRSLHPFEHATATLTAAQRTRTGARAPADVLADIAAVRLAVLAAACVVIKFHGAPPSTRRCPCDCVCSMAWKNLTHVLSFTQAAARDGAAAAKAAPTARDAATAPDAVLAAIERELAGRGRRALEELRGHQRALRRIPTVSLRAPTLVLVGAPNVGKSTLVRALSTGEPEVGNYAFTTRGVSLGHVYDGGALAGQVMDTPGLLDRDAAARNAMEDLTMATMDHLPSAVVFVCDLSGHAGERTSSPDAQLAVRDALRARFPRRPWIDVVSKADLYDAADAPPPPPDGALLVSVRQGRGLPELRAAVLDALAVVRRLTGGGGE</sequence>
<proteinExistence type="predicted"/>
<feature type="signal peptide" evidence="2">
    <location>
        <begin position="1"/>
        <end position="17"/>
    </location>
</feature>
<evidence type="ECO:0000313" key="5">
    <source>
        <dbReference type="Proteomes" id="UP000789595"/>
    </source>
</evidence>